<reference evidence="2" key="1">
    <citation type="submission" date="2023-07" db="EMBL/GenBank/DDBJ databases">
        <title>Sorghum-associated microbial communities from plants grown in Nebraska, USA.</title>
        <authorList>
            <person name="Schachtman D."/>
        </authorList>
    </citation>
    <scope>NUCLEOTIDE SEQUENCE</scope>
    <source>
        <strain evidence="2">DS1061</strain>
    </source>
</reference>
<name>A0AB73INR0_9BURK</name>
<dbReference type="AlphaFoldDB" id="A0AB73INR0"/>
<sequence length="97" mass="9804">MPSRFVNVRMTVGTLHSALAVPSVALQHGASGDFVLTLTAAEARTGAGKVKLRHVVAGVVYNGVTVIQSGELHAGDVVIVDGAGDLDDGGAVKIVKS</sequence>
<evidence type="ECO:0000313" key="2">
    <source>
        <dbReference type="EMBL" id="MDP9650997.1"/>
    </source>
</evidence>
<evidence type="ECO:0000259" key="1">
    <source>
        <dbReference type="Pfam" id="PF25967"/>
    </source>
</evidence>
<proteinExistence type="predicted"/>
<comment type="caution">
    <text evidence="2">The sequence shown here is derived from an EMBL/GenBank/DDBJ whole genome shotgun (WGS) entry which is preliminary data.</text>
</comment>
<dbReference type="Pfam" id="PF25967">
    <property type="entry name" value="RND-MFP_C"/>
    <property type="match status" value="1"/>
</dbReference>
<dbReference type="Gene3D" id="2.40.420.20">
    <property type="match status" value="1"/>
</dbReference>
<dbReference type="GO" id="GO:1990281">
    <property type="term" value="C:efflux pump complex"/>
    <property type="evidence" value="ECO:0007669"/>
    <property type="project" value="TreeGrafter"/>
</dbReference>
<dbReference type="PANTHER" id="PTHR30469">
    <property type="entry name" value="MULTIDRUG RESISTANCE PROTEIN MDTA"/>
    <property type="match status" value="1"/>
</dbReference>
<protein>
    <submittedName>
        <fullName evidence="2">Multidrug efflux pump subunit AcrA (Membrane-fusion protein)</fullName>
    </submittedName>
</protein>
<dbReference type="PANTHER" id="PTHR30469:SF12">
    <property type="entry name" value="MULTIDRUG RESISTANCE PROTEIN MDTA"/>
    <property type="match status" value="1"/>
</dbReference>
<dbReference type="GO" id="GO:0015562">
    <property type="term" value="F:efflux transmembrane transporter activity"/>
    <property type="evidence" value="ECO:0007669"/>
    <property type="project" value="TreeGrafter"/>
</dbReference>
<dbReference type="InterPro" id="IPR058627">
    <property type="entry name" value="MdtA-like_C"/>
</dbReference>
<evidence type="ECO:0000313" key="3">
    <source>
        <dbReference type="Proteomes" id="UP001229486"/>
    </source>
</evidence>
<accession>A0AB73INR0</accession>
<dbReference type="EMBL" id="JAURTK010000014">
    <property type="protein sequence ID" value="MDP9650997.1"/>
    <property type="molecule type" value="Genomic_DNA"/>
</dbReference>
<organism evidence="2 3">
    <name type="scientific">Paraburkholderia caledonica</name>
    <dbReference type="NCBI Taxonomy" id="134536"/>
    <lineage>
        <taxon>Bacteria</taxon>
        <taxon>Pseudomonadati</taxon>
        <taxon>Pseudomonadota</taxon>
        <taxon>Betaproteobacteria</taxon>
        <taxon>Burkholderiales</taxon>
        <taxon>Burkholderiaceae</taxon>
        <taxon>Paraburkholderia</taxon>
    </lineage>
</organism>
<feature type="domain" description="Multidrug resistance protein MdtA-like C-terminal permuted SH3" evidence="1">
    <location>
        <begin position="18"/>
        <end position="84"/>
    </location>
</feature>
<dbReference type="Proteomes" id="UP001229486">
    <property type="component" value="Unassembled WGS sequence"/>
</dbReference>
<dbReference type="RefSeq" id="WP_392395718.1">
    <property type="nucleotide sequence ID" value="NZ_JAURTK010000014.1"/>
</dbReference>
<gene>
    <name evidence="2" type="ORF">J2793_006472</name>
</gene>